<feature type="chain" id="PRO_5038536211" description="Hemagglutinin" evidence="1">
    <location>
        <begin position="22"/>
        <end position="307"/>
    </location>
</feature>
<evidence type="ECO:0000313" key="4">
    <source>
        <dbReference type="Proteomes" id="UP000199482"/>
    </source>
</evidence>
<dbReference type="STRING" id="589382.SAMN04489721_1646"/>
<evidence type="ECO:0000313" key="3">
    <source>
        <dbReference type="EMBL" id="SDS63746.1"/>
    </source>
</evidence>
<keyword evidence="1" id="KW-0732">Signal</keyword>
<name>A0A1H1TV05_9MICO</name>
<proteinExistence type="predicted"/>
<reference evidence="4" key="2">
    <citation type="submission" date="2016-10" db="EMBL/GenBank/DDBJ databases">
        <authorList>
            <person name="Varghese N."/>
            <person name="Submissions S."/>
        </authorList>
    </citation>
    <scope>NUCLEOTIDE SEQUENCE [LARGE SCALE GENOMIC DNA]</scope>
    <source>
        <strain evidence="4">CPCC 202695</strain>
    </source>
</reference>
<dbReference type="EMBL" id="LT629755">
    <property type="protein sequence ID" value="SDS63746.1"/>
    <property type="molecule type" value="Genomic_DNA"/>
</dbReference>
<accession>A0A1H1TV05</accession>
<evidence type="ECO:0000313" key="2">
    <source>
        <dbReference type="EMBL" id="MCP2368355.1"/>
    </source>
</evidence>
<evidence type="ECO:0000313" key="5">
    <source>
        <dbReference type="Proteomes" id="UP000893823"/>
    </source>
</evidence>
<dbReference type="Proteomes" id="UP000199482">
    <property type="component" value="Chromosome I"/>
</dbReference>
<reference evidence="3" key="1">
    <citation type="submission" date="2016-10" db="EMBL/GenBank/DDBJ databases">
        <authorList>
            <person name="de Groot N.N."/>
        </authorList>
    </citation>
    <scope>NUCLEOTIDE SEQUENCE [LARGE SCALE GENOMIC DNA]</scope>
    <source>
        <strain evidence="3">CPCC 202695</strain>
    </source>
</reference>
<protein>
    <recommendedName>
        <fullName evidence="6">Hemagglutinin</fullName>
    </recommendedName>
</protein>
<dbReference type="EMBL" id="SODL02000004">
    <property type="protein sequence ID" value="MCP2368355.1"/>
    <property type="molecule type" value="Genomic_DNA"/>
</dbReference>
<gene>
    <name evidence="2" type="ORF">BCL57_002528</name>
    <name evidence="3" type="ORF">SAMN04489721_1646</name>
</gene>
<reference evidence="2" key="3">
    <citation type="submission" date="2022-06" db="EMBL/GenBank/DDBJ databases">
        <title>Genomic Encyclopedia of Type Strains, Phase III (KMG-III): the genomes of soil and plant-associated and newly described type strains.</title>
        <authorList>
            <person name="Whitman W."/>
        </authorList>
    </citation>
    <scope>NUCLEOTIDE SEQUENCE</scope>
    <source>
        <strain evidence="2">CPCC 202695</strain>
    </source>
</reference>
<sequence>MRTTARSWIAALAASVALALAGCSAPAGFDRADASEGDRRIPSADRFDPGFIVSDDAFFDSGAMTEDEIQDFLESRDCRPEAGVACLDEYVEDVDDVPAAGPRHCRRIAGQADMPASRIIAEVAEACGISPRTFLVLLQKEQSLLTRPTARGYERATGYGCPDTADCDARYFGFFNQVYRAGWQFRQYTAQPDRQFQVGRIDVPFNPDAACGASKVRIRNQATANLYNYTPYQPNDAVIADPSGGDDCSAYGNLNFWRLWHRWFGDPQDERLPAYFPPCSRLVGGYPCPPAAPPAPDAPGAPPLPVS</sequence>
<feature type="signal peptide" evidence="1">
    <location>
        <begin position="1"/>
        <end position="21"/>
    </location>
</feature>
<dbReference type="AlphaFoldDB" id="A0A1H1TV05"/>
<evidence type="ECO:0000256" key="1">
    <source>
        <dbReference type="SAM" id="SignalP"/>
    </source>
</evidence>
<dbReference type="PROSITE" id="PS51257">
    <property type="entry name" value="PROKAR_LIPOPROTEIN"/>
    <property type="match status" value="1"/>
</dbReference>
<keyword evidence="5" id="KW-1185">Reference proteome</keyword>
<dbReference type="Proteomes" id="UP000893823">
    <property type="component" value="Unassembled WGS sequence"/>
</dbReference>
<evidence type="ECO:0008006" key="6">
    <source>
        <dbReference type="Google" id="ProtNLM"/>
    </source>
</evidence>
<dbReference type="RefSeq" id="WP_092670848.1">
    <property type="nucleotide sequence ID" value="NZ_BMDN01000004.1"/>
</dbReference>
<dbReference type="OrthoDB" id="9764271at2"/>
<organism evidence="3 4">
    <name type="scientific">Agromyces flavus</name>
    <dbReference type="NCBI Taxonomy" id="589382"/>
    <lineage>
        <taxon>Bacteria</taxon>
        <taxon>Bacillati</taxon>
        <taxon>Actinomycetota</taxon>
        <taxon>Actinomycetes</taxon>
        <taxon>Micrococcales</taxon>
        <taxon>Microbacteriaceae</taxon>
        <taxon>Agromyces</taxon>
    </lineage>
</organism>